<protein>
    <submittedName>
        <fullName evidence="1">Uncharacterized protein</fullName>
    </submittedName>
</protein>
<name>A0AA38LBJ4_TAXCH</name>
<dbReference type="Proteomes" id="UP000824469">
    <property type="component" value="Unassembled WGS sequence"/>
</dbReference>
<sequence length="142" mass="16408">AITALKKGAHLLKYGRRGKPKFCPFRLSNRSGTIGDYYDLSALLEETSFNFLSMFRFFSISENNLEIEFELLSWKNGHTMNQQGVFSEGKHHFTSFIKYADKSLMRDICRQIKKTLCSYMVVLLPQYTTKQSVLGTKILQSM</sequence>
<dbReference type="Gene3D" id="2.30.29.30">
    <property type="entry name" value="Pleckstrin-homology domain (PH domain)/Phosphotyrosine-binding domain (PTB)"/>
    <property type="match status" value="1"/>
</dbReference>
<dbReference type="AlphaFoldDB" id="A0AA38LBJ4"/>
<organism evidence="1 2">
    <name type="scientific">Taxus chinensis</name>
    <name type="common">Chinese yew</name>
    <name type="synonym">Taxus wallichiana var. chinensis</name>
    <dbReference type="NCBI Taxonomy" id="29808"/>
    <lineage>
        <taxon>Eukaryota</taxon>
        <taxon>Viridiplantae</taxon>
        <taxon>Streptophyta</taxon>
        <taxon>Embryophyta</taxon>
        <taxon>Tracheophyta</taxon>
        <taxon>Spermatophyta</taxon>
        <taxon>Pinopsida</taxon>
        <taxon>Pinidae</taxon>
        <taxon>Conifers II</taxon>
        <taxon>Cupressales</taxon>
        <taxon>Taxaceae</taxon>
        <taxon>Taxus</taxon>
    </lineage>
</organism>
<comment type="caution">
    <text evidence="1">The sequence shown here is derived from an EMBL/GenBank/DDBJ whole genome shotgun (WGS) entry which is preliminary data.</text>
</comment>
<keyword evidence="2" id="KW-1185">Reference proteome</keyword>
<accession>A0AA38LBJ4</accession>
<feature type="non-terminal residue" evidence="1">
    <location>
        <position position="142"/>
    </location>
</feature>
<feature type="non-terminal residue" evidence="1">
    <location>
        <position position="1"/>
    </location>
</feature>
<reference evidence="1 2" key="1">
    <citation type="journal article" date="2021" name="Nat. Plants">
        <title>The Taxus genome provides insights into paclitaxel biosynthesis.</title>
        <authorList>
            <person name="Xiong X."/>
            <person name="Gou J."/>
            <person name="Liao Q."/>
            <person name="Li Y."/>
            <person name="Zhou Q."/>
            <person name="Bi G."/>
            <person name="Li C."/>
            <person name="Du R."/>
            <person name="Wang X."/>
            <person name="Sun T."/>
            <person name="Guo L."/>
            <person name="Liang H."/>
            <person name="Lu P."/>
            <person name="Wu Y."/>
            <person name="Zhang Z."/>
            <person name="Ro D.K."/>
            <person name="Shang Y."/>
            <person name="Huang S."/>
            <person name="Yan J."/>
        </authorList>
    </citation>
    <scope>NUCLEOTIDE SEQUENCE [LARGE SCALE GENOMIC DNA]</scope>
    <source>
        <strain evidence="1">Ta-2019</strain>
    </source>
</reference>
<dbReference type="EMBL" id="JAHRHJ020000004">
    <property type="protein sequence ID" value="KAH9318738.1"/>
    <property type="molecule type" value="Genomic_DNA"/>
</dbReference>
<evidence type="ECO:0000313" key="2">
    <source>
        <dbReference type="Proteomes" id="UP000824469"/>
    </source>
</evidence>
<dbReference type="InterPro" id="IPR011993">
    <property type="entry name" value="PH-like_dom_sf"/>
</dbReference>
<proteinExistence type="predicted"/>
<evidence type="ECO:0000313" key="1">
    <source>
        <dbReference type="EMBL" id="KAH9318738.1"/>
    </source>
</evidence>
<gene>
    <name evidence="1" type="ORF">KI387_020507</name>
</gene>